<evidence type="ECO:0000256" key="1">
    <source>
        <dbReference type="SAM" id="MobiDB-lite"/>
    </source>
</evidence>
<reference evidence="3" key="1">
    <citation type="submission" date="2023-10" db="EMBL/GenBank/DDBJ databases">
        <authorList>
            <person name="Chen Y."/>
            <person name="Shah S."/>
            <person name="Dougan E. K."/>
            <person name="Thang M."/>
            <person name="Chan C."/>
        </authorList>
    </citation>
    <scope>NUCLEOTIDE SEQUENCE [LARGE SCALE GENOMIC DNA]</scope>
</reference>
<proteinExistence type="predicted"/>
<evidence type="ECO:0000313" key="4">
    <source>
        <dbReference type="Proteomes" id="UP001189429"/>
    </source>
</evidence>
<dbReference type="SUPFAM" id="SSF54236">
    <property type="entry name" value="Ubiquitin-like"/>
    <property type="match status" value="1"/>
</dbReference>
<dbReference type="EMBL" id="CAUYUJ010021527">
    <property type="protein sequence ID" value="CAK0905272.1"/>
    <property type="molecule type" value="Genomic_DNA"/>
</dbReference>
<dbReference type="InterPro" id="IPR050158">
    <property type="entry name" value="Ubiquitin_ubiquitin-like"/>
</dbReference>
<dbReference type="PROSITE" id="PS50053">
    <property type="entry name" value="UBIQUITIN_2"/>
    <property type="match status" value="1"/>
</dbReference>
<dbReference type="Gene3D" id="3.10.20.90">
    <property type="entry name" value="Phosphatidylinositol 3-kinase Catalytic Subunit, Chain A, domain 1"/>
    <property type="match status" value="1"/>
</dbReference>
<dbReference type="Proteomes" id="UP001189429">
    <property type="component" value="Unassembled WGS sequence"/>
</dbReference>
<feature type="region of interest" description="Disordered" evidence="1">
    <location>
        <begin position="709"/>
        <end position="810"/>
    </location>
</feature>
<gene>
    <name evidence="3" type="ORF">PCOR1329_LOCUS81020</name>
</gene>
<evidence type="ECO:0000313" key="3">
    <source>
        <dbReference type="EMBL" id="CAK0905272.1"/>
    </source>
</evidence>
<dbReference type="PANTHER" id="PTHR10666">
    <property type="entry name" value="UBIQUITIN"/>
    <property type="match status" value="1"/>
</dbReference>
<keyword evidence="4" id="KW-1185">Reference proteome</keyword>
<feature type="domain" description="Ubiquitin-like" evidence="2">
    <location>
        <begin position="63"/>
        <end position="123"/>
    </location>
</feature>
<evidence type="ECO:0000259" key="2">
    <source>
        <dbReference type="PROSITE" id="PS50053"/>
    </source>
</evidence>
<name>A0ABN9XYP6_9DINO</name>
<sequence>MWQMTEDRVFVTCSEDKLEDGCWGVGPSCVHGLLARIAARARAAFSRRGQRKYVHRASLRVGMQIYVNTWEGDTIDLRVNAFDTVETVKTMMQCSAGFPCHVSSLSFACQQLEDMCTLSHYNIRLCLCVPVRLLPASRPAAAAPERPKQDWDPPLAVSAYTTFYESFDSRAAAYSKMGVRMRVKGCKATLVRSTSTCAYLHCKHWNAASHACGWKAMARFNAQSDKWEVMTNGVPHNEAASNRTGKVGVDTMAQRTAIMEKLRASPIVRPRMALFALRSDKGVVDDGVDLKTVQNLKKNQLGLQAAHKQDIGQLATATRLHVACPGTSRADQHKAYFAVHHLSKDAKGKPQITLVCTTKSLQRRWVQPSDSDCCAADGGYKYSLLGRPLTVFGVISPAGHLGVCGLMLTSTMGVHHIKEAFQGFRDSTESVTQRSAKKTFCMSDAEACFQTGLSAAFEGKALMCGFHWVQAIRKYWFTHATLSEENTDTIWVEHVWPDILFLQRPMSDAEVASRWAVIRRQWGALGIVANTRHEHENGQLDDICMYMEKQWFGRLGGWRKGYSRTPLPSTNNACEKQVGLTRQDFGQVPGSDLRLCQFMLDKGAFVRVSSRGGGYCLGDAAATATYVCWERTDPKSIDSRPRMLPRDGIRIHQIALKMASGAAITDEEAALHRKARIFSSTQCTCPAFWPTMQCLHTLSLQPIPVEADPTPLTLSARPAGGRTRKAKGRMAGPEDFMEPSQEGKVARARAALRAAAAAAARPSSRAPPRKRPAAVDAGDGPPLKRPAADDATGGAPARRRCTGKSAPGVPGDPHEAHIYVYQPVVGPGGKVEEANLVIHLQVPVHTSISTVYHQIARAAGQEVSAIRVIDLDLGLDWCDDESPVGGKRRVLLRSRQRGG</sequence>
<comment type="caution">
    <text evidence="3">The sequence shown here is derived from an EMBL/GenBank/DDBJ whole genome shotgun (WGS) entry which is preliminary data.</text>
</comment>
<dbReference type="Pfam" id="PF00240">
    <property type="entry name" value="ubiquitin"/>
    <property type="match status" value="1"/>
</dbReference>
<accession>A0ABN9XYP6</accession>
<dbReference type="InterPro" id="IPR000626">
    <property type="entry name" value="Ubiquitin-like_dom"/>
</dbReference>
<feature type="compositionally biased region" description="Low complexity" evidence="1">
    <location>
        <begin position="748"/>
        <end position="766"/>
    </location>
</feature>
<dbReference type="InterPro" id="IPR029071">
    <property type="entry name" value="Ubiquitin-like_domsf"/>
</dbReference>
<organism evidence="3 4">
    <name type="scientific">Prorocentrum cordatum</name>
    <dbReference type="NCBI Taxonomy" id="2364126"/>
    <lineage>
        <taxon>Eukaryota</taxon>
        <taxon>Sar</taxon>
        <taxon>Alveolata</taxon>
        <taxon>Dinophyceae</taxon>
        <taxon>Prorocentrales</taxon>
        <taxon>Prorocentraceae</taxon>
        <taxon>Prorocentrum</taxon>
    </lineage>
</organism>
<protein>
    <recommendedName>
        <fullName evidence="2">Ubiquitin-like domain-containing protein</fullName>
    </recommendedName>
</protein>